<organism evidence="1 2">
    <name type="scientific">Bacillus phage FADO</name>
    <dbReference type="NCBI Taxonomy" id="2917160"/>
    <lineage>
        <taxon>Viruses</taxon>
        <taxon>Duplodnaviria</taxon>
        <taxon>Heunggongvirae</taxon>
        <taxon>Uroviricota</taxon>
        <taxon>Caudoviricetes</taxon>
        <taxon>Heleneionescovirinae</taxon>
        <taxon>Zhangjivirus</taxon>
        <taxon>Zhangjivirus fado</taxon>
    </lineage>
</organism>
<keyword evidence="2" id="KW-1185">Reference proteome</keyword>
<protein>
    <submittedName>
        <fullName evidence="1">Uncharacterized protein</fullName>
    </submittedName>
</protein>
<proteinExistence type="predicted"/>
<sequence length="83" mass="9963">MFKEKENKKHELEELFLNSTYKGDMAVKCKKCNKTFVMDRIGGWSIEYPFTRNDKKELMEAVEYRAKTPYANQFIVNEQICER</sequence>
<name>A0AAE9K709_9CAUD</name>
<evidence type="ECO:0000313" key="1">
    <source>
        <dbReference type="EMBL" id="UNY48788.1"/>
    </source>
</evidence>
<evidence type="ECO:0000313" key="2">
    <source>
        <dbReference type="Proteomes" id="UP000831021"/>
    </source>
</evidence>
<reference evidence="1 2" key="1">
    <citation type="submission" date="2022-01" db="EMBL/GenBank/DDBJ databases">
        <authorList>
            <person name="Stokar-Avihail A."/>
        </authorList>
    </citation>
    <scope>NUCLEOTIDE SEQUENCE [LARGE SCALE GENOMIC DNA]</scope>
</reference>
<accession>A0AAE9K709</accession>
<dbReference type="EMBL" id="OM236516">
    <property type="protein sequence ID" value="UNY48788.1"/>
    <property type="molecule type" value="Genomic_DNA"/>
</dbReference>
<dbReference type="Proteomes" id="UP000831021">
    <property type="component" value="Segment"/>
</dbReference>
<gene>
    <name evidence="1" type="ORF">fado_73</name>
</gene>